<dbReference type="Gene3D" id="2.40.500.10">
    <property type="entry name" value="Upper collar protein gp10 (connector protein)"/>
    <property type="match status" value="2"/>
</dbReference>
<dbReference type="InterPro" id="IPR008016">
    <property type="entry name" value="Gp10"/>
</dbReference>
<dbReference type="InterPro" id="IPR036199">
    <property type="entry name" value="Gp10_sf"/>
</dbReference>
<evidence type="ECO:0000313" key="3">
    <source>
        <dbReference type="Proteomes" id="UP000270032"/>
    </source>
</evidence>
<dbReference type="EMBL" id="MK016490">
    <property type="protein sequence ID" value="AYQ98982.1"/>
    <property type="molecule type" value="Genomic_DNA"/>
</dbReference>
<proteinExistence type="predicted"/>
<gene>
    <name evidence="2" type="primary">12</name>
    <name evidence="2" type="ORF">PBI_ANJALI_12</name>
</gene>
<keyword evidence="3" id="KW-1185">Reference proteome</keyword>
<dbReference type="KEGG" id="vg:55612357"/>
<evidence type="ECO:0000313" key="2">
    <source>
        <dbReference type="EMBL" id="AYQ98982.1"/>
    </source>
</evidence>
<dbReference type="SUPFAM" id="SSF56826">
    <property type="entry name" value="Upper collar protein gp10 (connector protein)"/>
    <property type="match status" value="1"/>
</dbReference>
<reference evidence="2 3" key="1">
    <citation type="submission" date="2018-10" db="EMBL/GenBank/DDBJ databases">
        <authorList>
            <person name="Rimple P.A."/>
            <person name="Stoner T.H."/>
            <person name="Garlena R.A."/>
            <person name="Russell D.A."/>
            <person name="Pope W.H."/>
            <person name="Jacobs-Sera D."/>
            <person name="Hatfull G.F."/>
        </authorList>
    </citation>
    <scope>NUCLEOTIDE SEQUENCE [LARGE SCALE GENOMIC DNA]</scope>
</reference>
<feature type="region of interest" description="Disordered" evidence="1">
    <location>
        <begin position="305"/>
        <end position="326"/>
    </location>
</feature>
<feature type="compositionally biased region" description="Basic and acidic residues" evidence="1">
    <location>
        <begin position="317"/>
        <end position="326"/>
    </location>
</feature>
<dbReference type="Pfam" id="PF05352">
    <property type="entry name" value="Phage_connector"/>
    <property type="match status" value="1"/>
</dbReference>
<dbReference type="RefSeq" id="YP_009842160.1">
    <property type="nucleotide sequence ID" value="NC_048739.1"/>
</dbReference>
<protein>
    <submittedName>
        <fullName evidence="2">Upper collar protein</fullName>
    </submittedName>
</protein>
<evidence type="ECO:0000256" key="1">
    <source>
        <dbReference type="SAM" id="MobiDB-lite"/>
    </source>
</evidence>
<accession>A0A3G3LXU8</accession>
<name>A0A3G3LXU8_9CAUD</name>
<dbReference type="Proteomes" id="UP000270032">
    <property type="component" value="Segment"/>
</dbReference>
<sequence length="326" mass="36486">MAKNQDLVFTEFYAPHLNGGRKNNIANNRQAMTERMYMRMLAEMAANRFEWKGLPDSVDARFLELNCLTYRGLAVFYYDDDAGKHFAVQGSGAGATNFLDNPVSFTVIGPGIGAGNGKTLQALPQRGEDGERFEPECVPIWANYMRGTDWDIITLYAHKLAKVDRTIEITMDNMRKTKVVAAPESERLSYVNILRQISEGQDAIFGTRAMAELGESLTVLDLGVDPLTLPNLQIGRSKLWSECMGLLGINNANQDKKERLVAAEVGANDEQVQATRNIALNARQFACEQINRRWPELNISVDFRMPPIDESQSVDGKQNDTQKDED</sequence>
<organism evidence="2 3">
    <name type="scientific">Arthrobacter phage Anjali</name>
    <dbReference type="NCBI Taxonomy" id="2484217"/>
    <lineage>
        <taxon>Viruses</taxon>
        <taxon>Duplodnaviria</taxon>
        <taxon>Heunggongvirae</taxon>
        <taxon>Uroviricota</taxon>
        <taxon>Caudoviricetes</taxon>
        <taxon>Anjalivirus</taxon>
        <taxon>Anjalivirus anjali</taxon>
    </lineage>
</organism>
<dbReference type="GeneID" id="55612357"/>